<protein>
    <recommendedName>
        <fullName evidence="4">DUF2490 domain-containing protein</fullName>
    </recommendedName>
</protein>
<reference evidence="2 3" key="1">
    <citation type="submission" date="2015-11" db="EMBL/GenBank/DDBJ databases">
        <title>Genomic analysis of 38 Legionella species identifies large and diverse effector repertoires.</title>
        <authorList>
            <person name="Burstein D."/>
            <person name="Amaro F."/>
            <person name="Zusman T."/>
            <person name="Lifshitz Z."/>
            <person name="Cohen O."/>
            <person name="Gilbert J.A."/>
            <person name="Pupko T."/>
            <person name="Shuman H.A."/>
            <person name="Segal G."/>
        </authorList>
    </citation>
    <scope>NUCLEOTIDE SEQUENCE [LARGE SCALE GENOMIC DNA]</scope>
    <source>
        <strain evidence="2 3">ATCC 51914</strain>
    </source>
</reference>
<dbReference type="AlphaFoldDB" id="A0A0W1ANU2"/>
<dbReference type="STRING" id="66969.Lwal_0133"/>
<dbReference type="Pfam" id="PF10677">
    <property type="entry name" value="DUF2490"/>
    <property type="match status" value="1"/>
</dbReference>
<comment type="caution">
    <text evidence="2">The sequence shown here is derived from an EMBL/GenBank/DDBJ whole genome shotgun (WGS) entry which is preliminary data.</text>
</comment>
<dbReference type="InterPro" id="IPR019619">
    <property type="entry name" value="DUF2490"/>
</dbReference>
<dbReference type="Proteomes" id="UP000054729">
    <property type="component" value="Unassembled WGS sequence"/>
</dbReference>
<gene>
    <name evidence="2" type="ORF">Lwal_0133</name>
</gene>
<evidence type="ECO:0008006" key="4">
    <source>
        <dbReference type="Google" id="ProtNLM"/>
    </source>
</evidence>
<evidence type="ECO:0000313" key="2">
    <source>
        <dbReference type="EMBL" id="KTD83017.1"/>
    </source>
</evidence>
<evidence type="ECO:0000313" key="3">
    <source>
        <dbReference type="Proteomes" id="UP000054729"/>
    </source>
</evidence>
<dbReference type="EMBL" id="LNZB01000004">
    <property type="protein sequence ID" value="KTD83017.1"/>
    <property type="molecule type" value="Genomic_DNA"/>
</dbReference>
<sequence>MFMTIKLLIFCSLVVMLTLFATPGITKDTDRQVWTNMTAMGPIHDNHRSIRYWLEIQDRIGEDVSQLSQILLRPGLGYEFSPTASAWVGYAFIHTYRPFSQQPVDENRLWQQLLWSKNYTPLKLSARSRLEERFIQRVPETAWRYRQLVKTNIHTTLPKYDVVITEEAFIHLNNFNLQKNRGFDQNRLFIGLGYKASKNSTVEVGYLNQLIKRTRGNHYIGNYLALTLLLT</sequence>
<feature type="chain" id="PRO_5006919934" description="DUF2490 domain-containing protein" evidence="1">
    <location>
        <begin position="22"/>
        <end position="231"/>
    </location>
</feature>
<accession>A0A0W1ANU2</accession>
<keyword evidence="1" id="KW-0732">Signal</keyword>
<dbReference type="PATRIC" id="fig|66969.6.peg.148"/>
<organism evidence="2 3">
    <name type="scientific">Legionella waltersii</name>
    <dbReference type="NCBI Taxonomy" id="66969"/>
    <lineage>
        <taxon>Bacteria</taxon>
        <taxon>Pseudomonadati</taxon>
        <taxon>Pseudomonadota</taxon>
        <taxon>Gammaproteobacteria</taxon>
        <taxon>Legionellales</taxon>
        <taxon>Legionellaceae</taxon>
        <taxon>Legionella</taxon>
    </lineage>
</organism>
<dbReference type="RefSeq" id="WP_058479008.1">
    <property type="nucleotide sequence ID" value="NZ_LNZB01000004.1"/>
</dbReference>
<feature type="signal peptide" evidence="1">
    <location>
        <begin position="1"/>
        <end position="21"/>
    </location>
</feature>
<keyword evidence="3" id="KW-1185">Reference proteome</keyword>
<evidence type="ECO:0000256" key="1">
    <source>
        <dbReference type="SAM" id="SignalP"/>
    </source>
</evidence>
<proteinExistence type="predicted"/>
<name>A0A0W1ANU2_9GAMM</name>